<sequence length="181" mass="21460">MALSPDNNWVEVLQNFPSYKEYEKLDNVDFANEKGNLCNGAGSINDIQKLKNSCYYFQHWFFDNIAKKYYNGNHIYYNHRVAQKLFNIVSTLTSVSSKINQCYCHFSGSPDDWKKEKYLHDYFENHKYISCSNSSKDRCEEYIQYVTYINSLFPRKEDKCCDEGVLIEEEFCESYFKCDGI</sequence>
<dbReference type="EMBL" id="DF157275">
    <property type="protein sequence ID" value="GAB69529.1"/>
    <property type="molecule type" value="Genomic_DNA"/>
</dbReference>
<reference evidence="1 2" key="1">
    <citation type="journal article" date="2012" name="Nat. Genet.">
        <title>Plasmodium cynomolgi genome sequences provide insight into Plasmodium vivax and the monkey malaria clade.</title>
        <authorList>
            <person name="Tachibana S."/>
            <person name="Sullivan S.A."/>
            <person name="Kawai S."/>
            <person name="Nakamura S."/>
            <person name="Kim H.R."/>
            <person name="Goto N."/>
            <person name="Arisue N."/>
            <person name="Palacpac N.M.Q."/>
            <person name="Honma H."/>
            <person name="Yagi M."/>
            <person name="Tougan T."/>
            <person name="Katakai Y."/>
            <person name="Kaneko O."/>
            <person name="Mita T."/>
            <person name="Kita K."/>
            <person name="Yasutomi Y."/>
            <person name="Sutton P.L."/>
            <person name="Shakhbatyan R."/>
            <person name="Horii T."/>
            <person name="Yasunaga T."/>
            <person name="Barnwell J.W."/>
            <person name="Escalante A.A."/>
            <person name="Carlton J.M."/>
            <person name="Tanabe K."/>
        </authorList>
    </citation>
    <scope>NUCLEOTIDE SEQUENCE [LARGE SCALE GENOMIC DNA]</scope>
    <source>
        <strain evidence="1 2">B</strain>
    </source>
</reference>
<dbReference type="VEuPathDB" id="PlasmoDB:PCYB_002780"/>
<name>K6UZW3_PLACD</name>
<accession>K6UZW3</accession>
<keyword evidence="2" id="KW-1185">Reference proteome</keyword>
<dbReference type="GeneID" id="14696071"/>
<dbReference type="Proteomes" id="UP000006319">
    <property type="component" value="Unassembled WGS sequence"/>
</dbReference>
<dbReference type="PhylomeDB" id="K6UZW3"/>
<organism evidence="1 2">
    <name type="scientific">Plasmodium cynomolgi (strain B)</name>
    <dbReference type="NCBI Taxonomy" id="1120755"/>
    <lineage>
        <taxon>Eukaryota</taxon>
        <taxon>Sar</taxon>
        <taxon>Alveolata</taxon>
        <taxon>Apicomplexa</taxon>
        <taxon>Aconoidasida</taxon>
        <taxon>Haemosporida</taxon>
        <taxon>Plasmodiidae</taxon>
        <taxon>Plasmodium</taxon>
        <taxon>Plasmodium (Plasmodium)</taxon>
    </lineage>
</organism>
<protein>
    <submittedName>
        <fullName evidence="1">CYIR protein</fullName>
    </submittedName>
</protein>
<dbReference type="AlphaFoldDB" id="K6UZW3"/>
<dbReference type="OrthoDB" id="380127at2759"/>
<gene>
    <name evidence="1" type="ORF">PCYB_002780</name>
</gene>
<dbReference type="InterPro" id="IPR008780">
    <property type="entry name" value="Plasmodium_Vir"/>
</dbReference>
<dbReference type="RefSeq" id="XP_004227747.1">
    <property type="nucleotide sequence ID" value="XM_004227699.1"/>
</dbReference>
<evidence type="ECO:0000313" key="2">
    <source>
        <dbReference type="Proteomes" id="UP000006319"/>
    </source>
</evidence>
<evidence type="ECO:0000313" key="1">
    <source>
        <dbReference type="EMBL" id="GAB69529.1"/>
    </source>
</evidence>
<dbReference type="KEGG" id="pcy:PCYB_002780"/>
<dbReference type="Pfam" id="PF05795">
    <property type="entry name" value="Plasmodium_Vir"/>
    <property type="match status" value="1"/>
</dbReference>
<proteinExistence type="predicted"/>